<dbReference type="AlphaFoldDB" id="K0SLW5"/>
<reference evidence="1 2" key="1">
    <citation type="journal article" date="2012" name="Genome Biol.">
        <title>Genome and low-iron response of an oceanic diatom adapted to chronic iron limitation.</title>
        <authorList>
            <person name="Lommer M."/>
            <person name="Specht M."/>
            <person name="Roy A.S."/>
            <person name="Kraemer L."/>
            <person name="Andreson R."/>
            <person name="Gutowska M.A."/>
            <person name="Wolf J."/>
            <person name="Bergner S.V."/>
            <person name="Schilhabel M.B."/>
            <person name="Klostermeier U.C."/>
            <person name="Beiko R.G."/>
            <person name="Rosenstiel P."/>
            <person name="Hippler M."/>
            <person name="Laroche J."/>
        </authorList>
    </citation>
    <scope>NUCLEOTIDE SEQUENCE [LARGE SCALE GENOMIC DNA]</scope>
    <source>
        <strain evidence="1 2">CCMP1005</strain>
    </source>
</reference>
<evidence type="ECO:0000313" key="1">
    <source>
        <dbReference type="EMBL" id="EJK67278.1"/>
    </source>
</evidence>
<name>K0SLW5_THAOC</name>
<comment type="caution">
    <text evidence="1">The sequence shown here is derived from an EMBL/GenBank/DDBJ whole genome shotgun (WGS) entry which is preliminary data.</text>
</comment>
<accession>K0SLW5</accession>
<keyword evidence="2" id="KW-1185">Reference proteome</keyword>
<organism evidence="1 2">
    <name type="scientific">Thalassiosira oceanica</name>
    <name type="common">Marine diatom</name>
    <dbReference type="NCBI Taxonomy" id="159749"/>
    <lineage>
        <taxon>Eukaryota</taxon>
        <taxon>Sar</taxon>
        <taxon>Stramenopiles</taxon>
        <taxon>Ochrophyta</taxon>
        <taxon>Bacillariophyta</taxon>
        <taxon>Coscinodiscophyceae</taxon>
        <taxon>Thalassiosirophycidae</taxon>
        <taxon>Thalassiosirales</taxon>
        <taxon>Thalassiosiraceae</taxon>
        <taxon>Thalassiosira</taxon>
    </lineage>
</organism>
<dbReference type="Proteomes" id="UP000266841">
    <property type="component" value="Unassembled WGS sequence"/>
</dbReference>
<protein>
    <submittedName>
        <fullName evidence="1">Uncharacterized protein</fullName>
    </submittedName>
</protein>
<proteinExistence type="predicted"/>
<dbReference type="EMBL" id="AGNL01013416">
    <property type="protein sequence ID" value="EJK67278.1"/>
    <property type="molecule type" value="Genomic_DNA"/>
</dbReference>
<sequence length="85" mass="9824">MRLLIWGLEFWPPRTAQHPALTALLATDKYIEEARTPSWHNNERQVGVNRPTAMYHVNLGVAAFTSRLLIPWWTAKHPVMTANFD</sequence>
<evidence type="ECO:0000313" key="2">
    <source>
        <dbReference type="Proteomes" id="UP000266841"/>
    </source>
</evidence>
<gene>
    <name evidence="1" type="ORF">THAOC_11711</name>
</gene>